<keyword evidence="1" id="KW-0732">Signal</keyword>
<accession>A0A317WXY1</accession>
<dbReference type="OrthoDB" id="4398414at2759"/>
<feature type="chain" id="PRO_5016355164" evidence="1">
    <location>
        <begin position="21"/>
        <end position="239"/>
    </location>
</feature>
<sequence>MLFQPLSILLLTAGAHLASSTSLASNITILGPDDLHQSIAETFLICLNAINIPYRLYVDAGTTTILPLTNRTIDTTGTDAPLLDCMMSASNTMNLAAEDTTYSNENHAISIPATEATYAWLLKHSAQGLHPIGSKPSIPMATHKRSLLHYWSYLSDYSECTSEDFHVSYTNDCHNWWSAYKSVQFENPSGSEYLHLRIWPHHKCSQGNSRTVIVAPMKLHACVERTTYSYYGRYVKCNC</sequence>
<evidence type="ECO:0000313" key="2">
    <source>
        <dbReference type="EMBL" id="PWY91296.1"/>
    </source>
</evidence>
<evidence type="ECO:0000256" key="1">
    <source>
        <dbReference type="SAM" id="SignalP"/>
    </source>
</evidence>
<proteinExistence type="predicted"/>
<name>A0A317WXY1_9EURO</name>
<reference evidence="2 3" key="1">
    <citation type="submission" date="2016-12" db="EMBL/GenBank/DDBJ databases">
        <title>The genomes of Aspergillus section Nigri reveals drivers in fungal speciation.</title>
        <authorList>
            <consortium name="DOE Joint Genome Institute"/>
            <person name="Vesth T.C."/>
            <person name="Nybo J."/>
            <person name="Theobald S."/>
            <person name="Brandl J."/>
            <person name="Frisvad J.C."/>
            <person name="Nielsen K.F."/>
            <person name="Lyhne E.K."/>
            <person name="Kogle M.E."/>
            <person name="Kuo A."/>
            <person name="Riley R."/>
            <person name="Clum A."/>
            <person name="Nolan M."/>
            <person name="Lipzen A."/>
            <person name="Salamov A."/>
            <person name="Henrissat B."/>
            <person name="Wiebenga A."/>
            <person name="De Vries R.P."/>
            <person name="Grigoriev I.V."/>
            <person name="Mortensen U.H."/>
            <person name="Andersen M.R."/>
            <person name="Baker S.E."/>
        </authorList>
    </citation>
    <scope>NUCLEOTIDE SEQUENCE [LARGE SCALE GENOMIC DNA]</scope>
    <source>
        <strain evidence="2 3">CBS 115572</strain>
    </source>
</reference>
<dbReference type="Proteomes" id="UP000246702">
    <property type="component" value="Unassembled WGS sequence"/>
</dbReference>
<feature type="signal peptide" evidence="1">
    <location>
        <begin position="1"/>
        <end position="20"/>
    </location>
</feature>
<keyword evidence="3" id="KW-1185">Reference proteome</keyword>
<evidence type="ECO:0000313" key="3">
    <source>
        <dbReference type="Proteomes" id="UP000246702"/>
    </source>
</evidence>
<dbReference type="GeneID" id="37118983"/>
<protein>
    <submittedName>
        <fullName evidence="2">Uncharacterized protein</fullName>
    </submittedName>
</protein>
<comment type="caution">
    <text evidence="2">The sequence shown here is derived from an EMBL/GenBank/DDBJ whole genome shotgun (WGS) entry which is preliminary data.</text>
</comment>
<gene>
    <name evidence="2" type="ORF">BO94DRAFT_617809</name>
</gene>
<dbReference type="AlphaFoldDB" id="A0A317WXY1"/>
<organism evidence="2 3">
    <name type="scientific">Aspergillus sclerotioniger CBS 115572</name>
    <dbReference type="NCBI Taxonomy" id="1450535"/>
    <lineage>
        <taxon>Eukaryota</taxon>
        <taxon>Fungi</taxon>
        <taxon>Dikarya</taxon>
        <taxon>Ascomycota</taxon>
        <taxon>Pezizomycotina</taxon>
        <taxon>Eurotiomycetes</taxon>
        <taxon>Eurotiomycetidae</taxon>
        <taxon>Eurotiales</taxon>
        <taxon>Aspergillaceae</taxon>
        <taxon>Aspergillus</taxon>
        <taxon>Aspergillus subgen. Circumdati</taxon>
    </lineage>
</organism>
<dbReference type="EMBL" id="MSFK01000009">
    <property type="protein sequence ID" value="PWY91296.1"/>
    <property type="molecule type" value="Genomic_DNA"/>
</dbReference>
<dbReference type="RefSeq" id="XP_025469024.1">
    <property type="nucleotide sequence ID" value="XM_025616840.1"/>
</dbReference>